<dbReference type="InterPro" id="IPR011992">
    <property type="entry name" value="EF-hand-dom_pair"/>
</dbReference>
<dbReference type="GO" id="GO:0006355">
    <property type="term" value="P:regulation of DNA-templated transcription"/>
    <property type="evidence" value="ECO:0007669"/>
    <property type="project" value="InterPro"/>
</dbReference>
<proteinExistence type="predicted"/>
<dbReference type="EMBL" id="BFAA01013488">
    <property type="protein sequence ID" value="GCB79909.1"/>
    <property type="molecule type" value="Genomic_DNA"/>
</dbReference>
<feature type="coiled-coil region" evidence="1">
    <location>
        <begin position="150"/>
        <end position="240"/>
    </location>
</feature>
<dbReference type="InterPro" id="IPR025224">
    <property type="entry name" value="CCAR1/CCAR2"/>
</dbReference>
<dbReference type="SUPFAM" id="SSF47473">
    <property type="entry name" value="EF-hand"/>
    <property type="match status" value="1"/>
</dbReference>
<dbReference type="AlphaFoldDB" id="A0A401Q3A7"/>
<dbReference type="PANTHER" id="PTHR14304">
    <property type="entry name" value="CELL DIVISION CYCLE AND APOPTOSIS REGULATOR PROTEIN"/>
    <property type="match status" value="1"/>
</dbReference>
<comment type="caution">
    <text evidence="3">The sequence shown here is derived from an EMBL/GenBank/DDBJ whole genome shotgun (WGS) entry which is preliminary data.</text>
</comment>
<sequence>QDEEDNDRDRKDDRGEGTRRSRENTSKEKEKKQLFTHNKDLLLAFVYFDQSYCGFLLEKDLEEIIYTLGLHLSRAQVKKLISKVVLRDSCLYRKLTDGSKDEVKATECEMESDHLLGNKLLLPSLTVKPESSNGAESSNLIVYNGAMVDVGSLLQKLQKSEKTRAEMELKVQALEGKMEDRTKQISNLETMSKSLTLELKENKKSLTCAEESLKVCEETKVRLEQQLTNTSEKLSSVMEEIHNVLKQGEISCEDAGKTRANGAPA</sequence>
<evidence type="ECO:0000313" key="4">
    <source>
        <dbReference type="Proteomes" id="UP000288216"/>
    </source>
</evidence>
<dbReference type="SUPFAM" id="SSF90257">
    <property type="entry name" value="Myosin rod fragments"/>
    <property type="match status" value="1"/>
</dbReference>
<keyword evidence="1" id="KW-0175">Coiled coil</keyword>
<feature type="non-terminal residue" evidence="3">
    <location>
        <position position="1"/>
    </location>
</feature>
<protein>
    <submittedName>
        <fullName evidence="3">Uncharacterized protein</fullName>
    </submittedName>
</protein>
<evidence type="ECO:0000256" key="1">
    <source>
        <dbReference type="SAM" id="Coils"/>
    </source>
</evidence>
<organism evidence="3 4">
    <name type="scientific">Scyliorhinus torazame</name>
    <name type="common">Cloudy catshark</name>
    <name type="synonym">Catulus torazame</name>
    <dbReference type="NCBI Taxonomy" id="75743"/>
    <lineage>
        <taxon>Eukaryota</taxon>
        <taxon>Metazoa</taxon>
        <taxon>Chordata</taxon>
        <taxon>Craniata</taxon>
        <taxon>Vertebrata</taxon>
        <taxon>Chondrichthyes</taxon>
        <taxon>Elasmobranchii</taxon>
        <taxon>Galeomorphii</taxon>
        <taxon>Galeoidea</taxon>
        <taxon>Carcharhiniformes</taxon>
        <taxon>Scyliorhinidae</taxon>
        <taxon>Scyliorhinus</taxon>
    </lineage>
</organism>
<dbReference type="Proteomes" id="UP000288216">
    <property type="component" value="Unassembled WGS sequence"/>
</dbReference>
<dbReference type="PANTHER" id="PTHR14304:SF11">
    <property type="entry name" value="SAP DOMAIN-CONTAINING PROTEIN"/>
    <property type="match status" value="1"/>
</dbReference>
<dbReference type="OrthoDB" id="21006at2759"/>
<gene>
    <name evidence="3" type="ORF">scyTo_0018837</name>
</gene>
<evidence type="ECO:0000256" key="2">
    <source>
        <dbReference type="SAM" id="MobiDB-lite"/>
    </source>
</evidence>
<accession>A0A401Q3A7</accession>
<dbReference type="STRING" id="75743.A0A401Q3A7"/>
<feature type="compositionally biased region" description="Basic and acidic residues" evidence="2">
    <location>
        <begin position="7"/>
        <end position="31"/>
    </location>
</feature>
<evidence type="ECO:0000313" key="3">
    <source>
        <dbReference type="EMBL" id="GCB79909.1"/>
    </source>
</evidence>
<name>A0A401Q3A7_SCYTO</name>
<dbReference type="GO" id="GO:0005634">
    <property type="term" value="C:nucleus"/>
    <property type="evidence" value="ECO:0007669"/>
    <property type="project" value="TreeGrafter"/>
</dbReference>
<dbReference type="Gene3D" id="1.10.238.10">
    <property type="entry name" value="EF-hand"/>
    <property type="match status" value="1"/>
</dbReference>
<dbReference type="OMA" id="TECEMES"/>
<reference evidence="3 4" key="1">
    <citation type="journal article" date="2018" name="Nat. Ecol. Evol.">
        <title>Shark genomes provide insights into elasmobranch evolution and the origin of vertebrates.</title>
        <authorList>
            <person name="Hara Y"/>
            <person name="Yamaguchi K"/>
            <person name="Onimaru K"/>
            <person name="Kadota M"/>
            <person name="Koyanagi M"/>
            <person name="Keeley SD"/>
            <person name="Tatsumi K"/>
            <person name="Tanaka K"/>
            <person name="Motone F"/>
            <person name="Kageyama Y"/>
            <person name="Nozu R"/>
            <person name="Adachi N"/>
            <person name="Nishimura O"/>
            <person name="Nakagawa R"/>
            <person name="Tanegashima C"/>
            <person name="Kiyatake I"/>
            <person name="Matsumoto R"/>
            <person name="Murakumo K"/>
            <person name="Nishida K"/>
            <person name="Terakita A"/>
            <person name="Kuratani S"/>
            <person name="Sato K"/>
            <person name="Hyodo S Kuraku.S."/>
        </authorList>
    </citation>
    <scope>NUCLEOTIDE SEQUENCE [LARGE SCALE GENOMIC DNA]</scope>
</reference>
<keyword evidence="4" id="KW-1185">Reference proteome</keyword>
<feature type="region of interest" description="Disordered" evidence="2">
    <location>
        <begin position="1"/>
        <end position="31"/>
    </location>
</feature>